<dbReference type="EMBL" id="JAGDYP010000001">
    <property type="protein sequence ID" value="MBO1883105.1"/>
    <property type="molecule type" value="Genomic_DNA"/>
</dbReference>
<accession>A0ABS3PUY4</accession>
<dbReference type="Proteomes" id="UP000681610">
    <property type="component" value="Unassembled WGS sequence"/>
</dbReference>
<name>A0ABS3PUY4_9FLAO</name>
<proteinExistence type="predicted"/>
<gene>
    <name evidence="1" type="ORF">J4N46_01340</name>
</gene>
<evidence type="ECO:0000313" key="2">
    <source>
        <dbReference type="Proteomes" id="UP000681610"/>
    </source>
</evidence>
<reference evidence="1 2" key="1">
    <citation type="submission" date="2021-03" db="EMBL/GenBank/DDBJ databases">
        <title>Isolation and description of Capnocytophaga bilenii sp. nov., a novel Capnocytophaga species, isolated from a gingivitis subject.</title>
        <authorList>
            <person name="Antezack A."/>
            <person name="Monnet-Corti V."/>
            <person name="La Scola B."/>
        </authorList>
    </citation>
    <scope>NUCLEOTIDE SEQUENCE [LARGE SCALE GENOMIC DNA]</scope>
    <source>
        <strain evidence="1 2">Marseille-Q4570</strain>
    </source>
</reference>
<sequence length="88" mass="10536">MENNYECNASKLLEEYEGLYINDPIGALKKMIDLFPVACSEYDHETSDAIEIWLSRHMSSEIKIYIHEILSKEKNPDFVRIYNYWLNW</sequence>
<dbReference type="RefSeq" id="WP_208057637.1">
    <property type="nucleotide sequence ID" value="NZ_JAGDYP010000001.1"/>
</dbReference>
<evidence type="ECO:0000313" key="1">
    <source>
        <dbReference type="EMBL" id="MBO1883105.1"/>
    </source>
</evidence>
<organism evidence="1 2">
    <name type="scientific">Capnocytophaga bilenii</name>
    <dbReference type="NCBI Taxonomy" id="2819369"/>
    <lineage>
        <taxon>Bacteria</taxon>
        <taxon>Pseudomonadati</taxon>
        <taxon>Bacteroidota</taxon>
        <taxon>Flavobacteriia</taxon>
        <taxon>Flavobacteriales</taxon>
        <taxon>Flavobacteriaceae</taxon>
        <taxon>Capnocytophaga</taxon>
    </lineage>
</organism>
<protein>
    <submittedName>
        <fullName evidence="1">Uncharacterized protein</fullName>
    </submittedName>
</protein>
<keyword evidence="2" id="KW-1185">Reference proteome</keyword>
<comment type="caution">
    <text evidence="1">The sequence shown here is derived from an EMBL/GenBank/DDBJ whole genome shotgun (WGS) entry which is preliminary data.</text>
</comment>